<dbReference type="Proteomes" id="UP001056778">
    <property type="component" value="Chromosome 7"/>
</dbReference>
<gene>
    <name evidence="1" type="ORF">MML48_7g00015220</name>
</gene>
<proteinExistence type="predicted"/>
<reference evidence="1" key="1">
    <citation type="submission" date="2022-04" db="EMBL/GenBank/DDBJ databases">
        <title>Chromosome-scale genome assembly of Holotrichia oblita Faldermann.</title>
        <authorList>
            <person name="Rongchong L."/>
        </authorList>
    </citation>
    <scope>NUCLEOTIDE SEQUENCE</scope>
    <source>
        <strain evidence="1">81SQS9</strain>
    </source>
</reference>
<protein>
    <submittedName>
        <fullName evidence="1">Uncharacterized protein</fullName>
    </submittedName>
</protein>
<name>A0ACB9SVT7_HOLOL</name>
<evidence type="ECO:0000313" key="1">
    <source>
        <dbReference type="EMBL" id="KAI4458659.1"/>
    </source>
</evidence>
<keyword evidence="2" id="KW-1185">Reference proteome</keyword>
<accession>A0ACB9SVT7</accession>
<dbReference type="EMBL" id="CM043021">
    <property type="protein sequence ID" value="KAI4458659.1"/>
    <property type="molecule type" value="Genomic_DNA"/>
</dbReference>
<evidence type="ECO:0000313" key="2">
    <source>
        <dbReference type="Proteomes" id="UP001056778"/>
    </source>
</evidence>
<comment type="caution">
    <text evidence="1">The sequence shown here is derived from an EMBL/GenBank/DDBJ whole genome shotgun (WGS) entry which is preliminary data.</text>
</comment>
<sequence length="104" mass="11581">MLEDVTANSEENCRILEVTCKYFIAIPTTQGLTLNSAIMTLSPTFRHHKLQMVFGSGATYISQKPVGSSTTTVILDGVINVKILDWWHPSYPHHHSLGVLLKDD</sequence>
<organism evidence="1 2">
    <name type="scientific">Holotrichia oblita</name>
    <name type="common">Chafer beetle</name>
    <dbReference type="NCBI Taxonomy" id="644536"/>
    <lineage>
        <taxon>Eukaryota</taxon>
        <taxon>Metazoa</taxon>
        <taxon>Ecdysozoa</taxon>
        <taxon>Arthropoda</taxon>
        <taxon>Hexapoda</taxon>
        <taxon>Insecta</taxon>
        <taxon>Pterygota</taxon>
        <taxon>Neoptera</taxon>
        <taxon>Endopterygota</taxon>
        <taxon>Coleoptera</taxon>
        <taxon>Polyphaga</taxon>
        <taxon>Scarabaeiformia</taxon>
        <taxon>Scarabaeidae</taxon>
        <taxon>Melolonthinae</taxon>
        <taxon>Holotrichia</taxon>
    </lineage>
</organism>